<dbReference type="EMBL" id="BQKE01000001">
    <property type="protein sequence ID" value="GJM61958.1"/>
    <property type="molecule type" value="Genomic_DNA"/>
</dbReference>
<accession>A0AAN4VYB1</accession>
<dbReference type="RefSeq" id="WP_338237379.1">
    <property type="nucleotide sequence ID" value="NZ_BQKE01000001.1"/>
</dbReference>
<comment type="caution">
    <text evidence="2">The sequence shown here is derived from an EMBL/GenBank/DDBJ whole genome shotgun (WGS) entry which is preliminary data.</text>
</comment>
<proteinExistence type="predicted"/>
<name>A0AAN4VYB1_9BACT</name>
<feature type="signal peptide" evidence="1">
    <location>
        <begin position="1"/>
        <end position="20"/>
    </location>
</feature>
<evidence type="ECO:0000313" key="3">
    <source>
        <dbReference type="Proteomes" id="UP001310022"/>
    </source>
</evidence>
<dbReference type="Proteomes" id="UP001310022">
    <property type="component" value="Unassembled WGS sequence"/>
</dbReference>
<organism evidence="2 3">
    <name type="scientific">Persicobacter diffluens</name>
    <dbReference type="NCBI Taxonomy" id="981"/>
    <lineage>
        <taxon>Bacteria</taxon>
        <taxon>Pseudomonadati</taxon>
        <taxon>Bacteroidota</taxon>
        <taxon>Cytophagia</taxon>
        <taxon>Cytophagales</taxon>
        <taxon>Persicobacteraceae</taxon>
        <taxon>Persicobacter</taxon>
    </lineage>
</organism>
<protein>
    <recommendedName>
        <fullName evidence="4">AMIN domain-containing protein</fullName>
    </recommendedName>
</protein>
<feature type="chain" id="PRO_5042877874" description="AMIN domain-containing protein" evidence="1">
    <location>
        <begin position="21"/>
        <end position="120"/>
    </location>
</feature>
<dbReference type="AlphaFoldDB" id="A0AAN4VYB1"/>
<gene>
    <name evidence="2" type="ORF">PEDI_25100</name>
</gene>
<reference evidence="2 3" key="1">
    <citation type="submission" date="2021-12" db="EMBL/GenBank/DDBJ databases">
        <title>Genome sequencing of bacteria with rrn-lacking chromosome and rrn-plasmid.</title>
        <authorList>
            <person name="Anda M."/>
            <person name="Iwasaki W."/>
        </authorList>
    </citation>
    <scope>NUCLEOTIDE SEQUENCE [LARGE SCALE GENOMIC DNA]</scope>
    <source>
        <strain evidence="2 3">NBRC 15940</strain>
    </source>
</reference>
<evidence type="ECO:0000313" key="2">
    <source>
        <dbReference type="EMBL" id="GJM61958.1"/>
    </source>
</evidence>
<keyword evidence="3" id="KW-1185">Reference proteome</keyword>
<evidence type="ECO:0000256" key="1">
    <source>
        <dbReference type="SAM" id="SignalP"/>
    </source>
</evidence>
<evidence type="ECO:0008006" key="4">
    <source>
        <dbReference type="Google" id="ProtNLM"/>
    </source>
</evidence>
<sequence length="120" mass="13605">MRSFVTTLLVLLITTIHAPAMNFSPEDVKGDKITVAITDDGKEMVIDLSGKQLKDQHTAIDLNRMDEYAYKTRVVRYFGGMLKQSTYELEKLTVRIAGEEIVGAFDRTNLNKIVHLLVQF</sequence>
<keyword evidence="1" id="KW-0732">Signal</keyword>